<sequence>MTPHPVRRLAAVALAVCLSACGPAATPGGPGRSVERVAGQGATWARVPDIPLSPRTDPVLAWTGSEVLVVGGNTGSICPPYADCTTPTELASDGVALDPATGTWRQVAPAPVGVWNSWGGGHDSVVVGDLLVVRGTRDTSWRGYDVVGDAWSTLSPPPGFEGRLVASGDRLWARSGSRILSWDPVADAVRLEASYAPQRPLQDTQLFVTPAGPVLAGVRYGEAAPDEPTLTQVDVPDGAGGWRRFVTGQVGWLGHWDGRRLVGVEPGEVDGGEVNAWDRAYPFAGTLDPRTGDWQPLDVPRADLSYTGWRVSAAAGSRIVSLGHLLDTRTGAWVALDRPDSGLDHNLAATWADQRLFVLGGVDQEAGFESPAAPEAWWWTPPA</sequence>
<feature type="signal peptide" evidence="1">
    <location>
        <begin position="1"/>
        <end position="24"/>
    </location>
</feature>
<keyword evidence="1" id="KW-0732">Signal</keyword>
<dbReference type="SUPFAM" id="SSF50965">
    <property type="entry name" value="Galactose oxidase, central domain"/>
    <property type="match status" value="1"/>
</dbReference>
<dbReference type="InterPro" id="IPR011043">
    <property type="entry name" value="Gal_Oxase/kelch_b-propeller"/>
</dbReference>
<dbReference type="SUPFAM" id="SSF117281">
    <property type="entry name" value="Kelch motif"/>
    <property type="match status" value="1"/>
</dbReference>
<evidence type="ECO:0000256" key="1">
    <source>
        <dbReference type="SAM" id="SignalP"/>
    </source>
</evidence>
<comment type="caution">
    <text evidence="2">The sequence shown here is derived from an EMBL/GenBank/DDBJ whole genome shotgun (WGS) entry which is preliminary data.</text>
</comment>
<dbReference type="Proteomes" id="UP000597341">
    <property type="component" value="Unassembled WGS sequence"/>
</dbReference>
<keyword evidence="3" id="KW-1185">Reference proteome</keyword>
<evidence type="ECO:0000313" key="2">
    <source>
        <dbReference type="EMBL" id="GHE16577.1"/>
    </source>
</evidence>
<dbReference type="InterPro" id="IPR015915">
    <property type="entry name" value="Kelch-typ_b-propeller"/>
</dbReference>
<organism evidence="2 3">
    <name type="scientific">Nocardioides flavus</name>
    <name type="common">ex Wang et al. 2016</name>
    <dbReference type="NCBI Taxonomy" id="2058780"/>
    <lineage>
        <taxon>Bacteria</taxon>
        <taxon>Bacillati</taxon>
        <taxon>Actinomycetota</taxon>
        <taxon>Actinomycetes</taxon>
        <taxon>Propionibacteriales</taxon>
        <taxon>Nocardioidaceae</taxon>
        <taxon>Nocardioides</taxon>
    </lineage>
</organism>
<name>A0ABQ3HJF7_9ACTN</name>
<evidence type="ECO:0008006" key="4">
    <source>
        <dbReference type="Google" id="ProtNLM"/>
    </source>
</evidence>
<proteinExistence type="predicted"/>
<dbReference type="EMBL" id="BNAD01000002">
    <property type="protein sequence ID" value="GHE16577.1"/>
    <property type="molecule type" value="Genomic_DNA"/>
</dbReference>
<gene>
    <name evidence="2" type="ORF">GCM10011376_11870</name>
</gene>
<reference evidence="3" key="1">
    <citation type="journal article" date="2019" name="Int. J. Syst. Evol. Microbiol.">
        <title>The Global Catalogue of Microorganisms (GCM) 10K type strain sequencing project: providing services to taxonomists for standard genome sequencing and annotation.</title>
        <authorList>
            <consortium name="The Broad Institute Genomics Platform"/>
            <consortium name="The Broad Institute Genome Sequencing Center for Infectious Disease"/>
            <person name="Wu L."/>
            <person name="Ma J."/>
        </authorList>
    </citation>
    <scope>NUCLEOTIDE SEQUENCE [LARGE SCALE GENOMIC DNA]</scope>
    <source>
        <strain evidence="3">CGMCC 1.12791</strain>
    </source>
</reference>
<dbReference type="Gene3D" id="2.120.10.80">
    <property type="entry name" value="Kelch-type beta propeller"/>
    <property type="match status" value="1"/>
</dbReference>
<dbReference type="RefSeq" id="WP_191278475.1">
    <property type="nucleotide sequence ID" value="NZ_BNAD01000002.1"/>
</dbReference>
<protein>
    <recommendedName>
        <fullName evidence="4">Galactose oxidase, central domain</fullName>
    </recommendedName>
</protein>
<feature type="chain" id="PRO_5045675837" description="Galactose oxidase, central domain" evidence="1">
    <location>
        <begin position="25"/>
        <end position="383"/>
    </location>
</feature>
<evidence type="ECO:0000313" key="3">
    <source>
        <dbReference type="Proteomes" id="UP000597341"/>
    </source>
</evidence>
<accession>A0ABQ3HJF7</accession>